<dbReference type="InterPro" id="IPR029069">
    <property type="entry name" value="HotDog_dom_sf"/>
</dbReference>
<evidence type="ECO:0000259" key="2">
    <source>
        <dbReference type="Pfam" id="PF01575"/>
    </source>
</evidence>
<organism evidence="3 4">
    <name type="scientific">Salinisphaera dokdonensis CL-ES53</name>
    <dbReference type="NCBI Taxonomy" id="1304272"/>
    <lineage>
        <taxon>Bacteria</taxon>
        <taxon>Pseudomonadati</taxon>
        <taxon>Pseudomonadota</taxon>
        <taxon>Gammaproteobacteria</taxon>
        <taxon>Salinisphaerales</taxon>
        <taxon>Salinisphaeraceae</taxon>
        <taxon>Salinisphaera</taxon>
    </lineage>
</organism>
<proteinExistence type="predicted"/>
<dbReference type="EMBL" id="APND01000004">
    <property type="protein sequence ID" value="MES1930293.1"/>
    <property type="molecule type" value="Genomic_DNA"/>
</dbReference>
<gene>
    <name evidence="3" type="ORF">SADO_13598</name>
</gene>
<feature type="region of interest" description="Disordered" evidence="1">
    <location>
        <begin position="159"/>
        <end position="186"/>
    </location>
</feature>
<name>A0ABV2B4D1_9GAMM</name>
<dbReference type="SUPFAM" id="SSF54637">
    <property type="entry name" value="Thioesterase/thiol ester dehydrase-isomerase"/>
    <property type="match status" value="2"/>
</dbReference>
<keyword evidence="4" id="KW-1185">Reference proteome</keyword>
<protein>
    <submittedName>
        <fullName evidence="3">MaoC-like protein</fullName>
    </submittedName>
</protein>
<evidence type="ECO:0000313" key="3">
    <source>
        <dbReference type="EMBL" id="MES1930293.1"/>
    </source>
</evidence>
<comment type="caution">
    <text evidence="3">The sequence shown here is derived from an EMBL/GenBank/DDBJ whole genome shotgun (WGS) entry which is preliminary data.</text>
</comment>
<sequence length="295" mass="32650">MAQETRLEYQSLPAVAPSYLRAATTLSGGLSQGETIPDIVAEIADLEVRAEELAKYRKVCGFRHSPYLPVTYPHVLAFPIHMAVMTHKQFPLKLLGLIHIRNEITQYRNIEVAEKLHLQVSVGGHEEVAKGVEFGLVTRVRDRAGDLIWEATATMLSRQKTSVSDSHSKPRKKPEEGLPFEPSDEASWDVPADIGRRYASAAGDYNPIHLSPWSAKLFGFPRAIATGMWTKARAAAELEPHLKQSAYTLSVGFKKPVFLPSTARFAYNTGDNGADFALTNDKGDILHLLGDVRYV</sequence>
<dbReference type="PANTHER" id="PTHR43841">
    <property type="entry name" value="3-HYDROXYACYL-THIOESTER DEHYDRATASE HTDX-RELATED"/>
    <property type="match status" value="1"/>
</dbReference>
<evidence type="ECO:0000313" key="4">
    <source>
        <dbReference type="Proteomes" id="UP001460888"/>
    </source>
</evidence>
<dbReference type="PANTHER" id="PTHR43841:SF1">
    <property type="entry name" value="3-HYDROXYACYL-THIOESTER DEHYDRATASE X"/>
    <property type="match status" value="1"/>
</dbReference>
<accession>A0ABV2B4D1</accession>
<evidence type="ECO:0000256" key="1">
    <source>
        <dbReference type="SAM" id="MobiDB-lite"/>
    </source>
</evidence>
<dbReference type="RefSeq" id="WP_353112361.1">
    <property type="nucleotide sequence ID" value="NZ_APND01000004.1"/>
</dbReference>
<feature type="domain" description="MaoC-like" evidence="2">
    <location>
        <begin position="191"/>
        <end position="270"/>
    </location>
</feature>
<dbReference type="Proteomes" id="UP001460888">
    <property type="component" value="Unassembled WGS sequence"/>
</dbReference>
<reference evidence="3 4" key="1">
    <citation type="submission" date="2013-03" db="EMBL/GenBank/DDBJ databases">
        <title>Salinisphaera dokdonensis CL-ES53 Genome Sequencing.</title>
        <authorList>
            <person name="Li C."/>
            <person name="Lai Q."/>
            <person name="Shao Z."/>
        </authorList>
    </citation>
    <scope>NUCLEOTIDE SEQUENCE [LARGE SCALE GENOMIC DNA]</scope>
    <source>
        <strain evidence="3 4">CL-ES53</strain>
    </source>
</reference>
<dbReference type="InterPro" id="IPR002539">
    <property type="entry name" value="MaoC-like_dom"/>
</dbReference>
<dbReference type="Pfam" id="PF01575">
    <property type="entry name" value="MaoC_dehydratas"/>
    <property type="match status" value="1"/>
</dbReference>
<dbReference type="Gene3D" id="3.10.129.10">
    <property type="entry name" value="Hotdog Thioesterase"/>
    <property type="match status" value="1"/>
</dbReference>